<reference evidence="3" key="1">
    <citation type="journal article" date="2023" name="G3 (Bethesda)">
        <title>A reference genome for the long-term kleptoplast-retaining sea slug Elysia crispata morphotype clarki.</title>
        <authorList>
            <person name="Eastman K.E."/>
            <person name="Pendleton A.L."/>
            <person name="Shaikh M.A."/>
            <person name="Suttiyut T."/>
            <person name="Ogas R."/>
            <person name="Tomko P."/>
            <person name="Gavelis G."/>
            <person name="Widhalm J.R."/>
            <person name="Wisecaver J.H."/>
        </authorList>
    </citation>
    <scope>NUCLEOTIDE SEQUENCE</scope>
    <source>
        <strain evidence="3">ECLA1</strain>
    </source>
</reference>
<evidence type="ECO:0000313" key="3">
    <source>
        <dbReference type="EMBL" id="KAK3742962.1"/>
    </source>
</evidence>
<organism evidence="3 4">
    <name type="scientific">Elysia crispata</name>
    <name type="common">lettuce slug</name>
    <dbReference type="NCBI Taxonomy" id="231223"/>
    <lineage>
        <taxon>Eukaryota</taxon>
        <taxon>Metazoa</taxon>
        <taxon>Spiralia</taxon>
        <taxon>Lophotrochozoa</taxon>
        <taxon>Mollusca</taxon>
        <taxon>Gastropoda</taxon>
        <taxon>Heterobranchia</taxon>
        <taxon>Euthyneura</taxon>
        <taxon>Panpulmonata</taxon>
        <taxon>Sacoglossa</taxon>
        <taxon>Placobranchoidea</taxon>
        <taxon>Plakobranchidae</taxon>
        <taxon>Elysia</taxon>
    </lineage>
</organism>
<dbReference type="SUPFAM" id="SSF47986">
    <property type="entry name" value="DEATH domain"/>
    <property type="match status" value="2"/>
</dbReference>
<gene>
    <name evidence="3" type="ORF">RRG08_018695</name>
</gene>
<dbReference type="InterPro" id="IPR001875">
    <property type="entry name" value="DED_dom"/>
</dbReference>
<comment type="caution">
    <text evidence="3">The sequence shown here is derived from an EMBL/GenBank/DDBJ whole genome shotgun (WGS) entry which is preliminary data.</text>
</comment>
<feature type="non-terminal residue" evidence="3">
    <location>
        <position position="233"/>
    </location>
</feature>
<accession>A0AAE0YEA1</accession>
<sequence length="233" mass="26954">MKTDRNLEKETRAREALIMMEQNKYRILLQDLHCELPDEDVKSMKFLAQPLIKKRYLYQNIKDGLGLFEALEDCAMLSSSNLVFLSQLLETVGRLDLYAMINEEIQCDAISGEESLVCPFRKLLFNLHKEIPDNDLNRMRYLYGKVPKRATVEDPLDLFAFMIHDHSLTPENLSHLKRILSEISRQDLVEEILIFEDTVVQHQCNYLSFSKQIPGVVFQTASIESSSFSSSSQ</sequence>
<dbReference type="EMBL" id="JAWDGP010006328">
    <property type="protein sequence ID" value="KAK3742962.1"/>
    <property type="molecule type" value="Genomic_DNA"/>
</dbReference>
<dbReference type="PANTHER" id="PTHR48169:SF7">
    <property type="entry name" value="CASPASE 10"/>
    <property type="match status" value="1"/>
</dbReference>
<dbReference type="Proteomes" id="UP001283361">
    <property type="component" value="Unassembled WGS sequence"/>
</dbReference>
<proteinExistence type="predicted"/>
<dbReference type="GO" id="GO:0042981">
    <property type="term" value="P:regulation of apoptotic process"/>
    <property type="evidence" value="ECO:0007669"/>
    <property type="project" value="InterPro"/>
</dbReference>
<dbReference type="InterPro" id="IPR011029">
    <property type="entry name" value="DEATH-like_dom_sf"/>
</dbReference>
<keyword evidence="4" id="KW-1185">Reference proteome</keyword>
<name>A0AAE0YEA1_9GAST</name>
<dbReference type="AlphaFoldDB" id="A0AAE0YEA1"/>
<dbReference type="SMART" id="SM00031">
    <property type="entry name" value="DED"/>
    <property type="match status" value="2"/>
</dbReference>
<dbReference type="Pfam" id="PF01335">
    <property type="entry name" value="DED"/>
    <property type="match status" value="2"/>
</dbReference>
<feature type="domain" description="DED" evidence="2">
    <location>
        <begin position="24"/>
        <end position="103"/>
    </location>
</feature>
<evidence type="ECO:0000313" key="4">
    <source>
        <dbReference type="Proteomes" id="UP001283361"/>
    </source>
</evidence>
<dbReference type="Gene3D" id="1.10.533.10">
    <property type="entry name" value="Death Domain, Fas"/>
    <property type="match status" value="2"/>
</dbReference>
<evidence type="ECO:0000259" key="2">
    <source>
        <dbReference type="PROSITE" id="PS50168"/>
    </source>
</evidence>
<dbReference type="PROSITE" id="PS50168">
    <property type="entry name" value="DED"/>
    <property type="match status" value="2"/>
</dbReference>
<feature type="domain" description="DED" evidence="2">
    <location>
        <begin position="119"/>
        <end position="194"/>
    </location>
</feature>
<evidence type="ECO:0000256" key="1">
    <source>
        <dbReference type="ARBA" id="ARBA00022703"/>
    </source>
</evidence>
<dbReference type="PANTHER" id="PTHR48169">
    <property type="entry name" value="DED DOMAIN-CONTAINING PROTEIN"/>
    <property type="match status" value="1"/>
</dbReference>
<protein>
    <recommendedName>
        <fullName evidence="2">DED domain-containing protein</fullName>
    </recommendedName>
</protein>
<dbReference type="GO" id="GO:0006915">
    <property type="term" value="P:apoptotic process"/>
    <property type="evidence" value="ECO:0007669"/>
    <property type="project" value="UniProtKB-KW"/>
</dbReference>
<keyword evidence="1" id="KW-0053">Apoptosis</keyword>